<dbReference type="RefSeq" id="WP_206724758.1">
    <property type="nucleotide sequence ID" value="NZ_CP071090.1"/>
</dbReference>
<dbReference type="EMBL" id="CP071090">
    <property type="protein sequence ID" value="QSQ23183.1"/>
    <property type="molecule type" value="Genomic_DNA"/>
</dbReference>
<name>A0ABX7P2A2_9BACT</name>
<accession>A0ABX7P2A2</accession>
<evidence type="ECO:0000313" key="1">
    <source>
        <dbReference type="EMBL" id="QSQ23183.1"/>
    </source>
</evidence>
<reference evidence="1 2" key="1">
    <citation type="submission" date="2021-02" db="EMBL/GenBank/DDBJ databases">
        <title>De Novo genome assembly of isolated myxobacteria.</title>
        <authorList>
            <person name="Stevens D.C."/>
        </authorList>
    </citation>
    <scope>NUCLEOTIDE SEQUENCE [LARGE SCALE GENOMIC DNA]</scope>
    <source>
        <strain evidence="2">SCPEA02</strain>
    </source>
</reference>
<dbReference type="Proteomes" id="UP000662747">
    <property type="component" value="Chromosome"/>
</dbReference>
<evidence type="ECO:0000313" key="2">
    <source>
        <dbReference type="Proteomes" id="UP000662747"/>
    </source>
</evidence>
<proteinExistence type="predicted"/>
<keyword evidence="2" id="KW-1185">Reference proteome</keyword>
<organism evidence="1 2">
    <name type="scientific">Pyxidicoccus parkwayensis</name>
    <dbReference type="NCBI Taxonomy" id="2813578"/>
    <lineage>
        <taxon>Bacteria</taxon>
        <taxon>Pseudomonadati</taxon>
        <taxon>Myxococcota</taxon>
        <taxon>Myxococcia</taxon>
        <taxon>Myxococcales</taxon>
        <taxon>Cystobacterineae</taxon>
        <taxon>Myxococcaceae</taxon>
        <taxon>Pyxidicoccus</taxon>
    </lineage>
</organism>
<sequence length="149" mass="16511">MDRPLPVLPPHPTLYLADAGALASYLRAQGRRHRVRQDRVVISLGVGEFSDATLDVFWLDDQVRFNVIAALDISSADLAQVALAAERVNEEIGFPVWRVLPMLSATYTVTLDHEGRLSSRVLEYAIALLRDALVRDQPVFRAQPGVVPP</sequence>
<protein>
    <submittedName>
        <fullName evidence="1">Uncharacterized protein</fullName>
    </submittedName>
</protein>
<gene>
    <name evidence="1" type="ORF">JY651_50280</name>
</gene>